<sequence length="49" mass="5370">MGALSALGLRLSKNDGRVKGKFELNADKLSVCELLKTGFIDEVVDENFK</sequence>
<proteinExistence type="predicted"/>
<dbReference type="Proteomes" id="UP001173801">
    <property type="component" value="Unassembled WGS sequence"/>
</dbReference>
<name>A0ABT7HRZ1_9BACT</name>
<gene>
    <name evidence="1" type="ORF">NYG85_09490</name>
</gene>
<comment type="caution">
    <text evidence="1">The sequence shown here is derived from an EMBL/GenBank/DDBJ whole genome shotgun (WGS) entry which is preliminary data.</text>
</comment>
<evidence type="ECO:0000313" key="2">
    <source>
        <dbReference type="Proteomes" id="UP001173801"/>
    </source>
</evidence>
<protein>
    <submittedName>
        <fullName evidence="1">Uncharacterized protein</fullName>
    </submittedName>
</protein>
<dbReference type="RefSeq" id="WP_284938279.1">
    <property type="nucleotide sequence ID" value="NZ_JANURM010000016.1"/>
</dbReference>
<reference evidence="1" key="1">
    <citation type="submission" date="2022-08" db="EMBL/GenBank/DDBJ databases">
        <authorList>
            <person name="Wang H."/>
        </authorList>
    </citation>
    <scope>NUCLEOTIDE SEQUENCE</scope>
    <source>
        <strain evidence="1">PS10</strain>
    </source>
</reference>
<evidence type="ECO:0000313" key="1">
    <source>
        <dbReference type="EMBL" id="MDL0089589.1"/>
    </source>
</evidence>
<keyword evidence="2" id="KW-1185">Reference proteome</keyword>
<reference evidence="1" key="2">
    <citation type="journal article" date="2023" name="Microorganisms">
        <title>Isolation and Genomic Characteristics of Cat-Borne Campylobacter felis sp. nov. and Sheep-Borne Campylobacter ovis sp. nov.</title>
        <authorList>
            <person name="Wang H."/>
            <person name="Li Y."/>
            <person name="Gu Y."/>
            <person name="Zhou G."/>
            <person name="Chen X."/>
            <person name="Zhang X."/>
            <person name="Shao Z."/>
            <person name="Zhang J."/>
            <person name="Zhang M."/>
        </authorList>
    </citation>
    <scope>NUCLEOTIDE SEQUENCE</scope>
    <source>
        <strain evidence="1">PS10</strain>
    </source>
</reference>
<organism evidence="1 2">
    <name type="scientific">Campylobacter gastrosuis</name>
    <dbReference type="NCBI Taxonomy" id="2974576"/>
    <lineage>
        <taxon>Bacteria</taxon>
        <taxon>Pseudomonadati</taxon>
        <taxon>Campylobacterota</taxon>
        <taxon>Epsilonproteobacteria</taxon>
        <taxon>Campylobacterales</taxon>
        <taxon>Campylobacteraceae</taxon>
        <taxon>Campylobacter</taxon>
    </lineage>
</organism>
<dbReference type="EMBL" id="JANURM010000016">
    <property type="protein sequence ID" value="MDL0089589.1"/>
    <property type="molecule type" value="Genomic_DNA"/>
</dbReference>
<accession>A0ABT7HRZ1</accession>